<keyword evidence="7" id="KW-0833">Ubl conjugation pathway</keyword>
<dbReference type="EMBL" id="VIIS01000240">
    <property type="protein sequence ID" value="KAF0311424.1"/>
    <property type="molecule type" value="Genomic_DNA"/>
</dbReference>
<keyword evidence="5 7" id="KW-0072">Autophagy</keyword>
<gene>
    <name evidence="10" type="primary">ATG7</name>
    <name evidence="10" type="ORF">FJT64_017744</name>
</gene>
<feature type="domain" description="THIF-type NAD/FAD binding fold" evidence="8">
    <location>
        <begin position="324"/>
        <end position="570"/>
    </location>
</feature>
<evidence type="ECO:0000256" key="2">
    <source>
        <dbReference type="ARBA" id="ARBA00017647"/>
    </source>
</evidence>
<evidence type="ECO:0000259" key="9">
    <source>
        <dbReference type="Pfam" id="PF16420"/>
    </source>
</evidence>
<dbReference type="PANTHER" id="PTHR10953:SF3">
    <property type="entry name" value="UBIQUITIN-LIKE MODIFIER-ACTIVATING ENZYME ATG7"/>
    <property type="match status" value="1"/>
</dbReference>
<dbReference type="Gene3D" id="3.40.140.70">
    <property type="entry name" value="Ubiquitin-like modifier-activating enzyme ATG7 N-terminal domain"/>
    <property type="match status" value="1"/>
</dbReference>
<dbReference type="InterPro" id="IPR042523">
    <property type="entry name" value="Atg7_N_2"/>
</dbReference>
<dbReference type="InterPro" id="IPR035985">
    <property type="entry name" value="Ubiquitin-activating_enz"/>
</dbReference>
<dbReference type="Pfam" id="PF00899">
    <property type="entry name" value="ThiF"/>
    <property type="match status" value="1"/>
</dbReference>
<keyword evidence="4 7" id="KW-0653">Protein transport</keyword>
<dbReference type="Gene3D" id="3.40.140.100">
    <property type="entry name" value="Ubiquitin-like modifier-activating enzyme ATG7 C-terminal domain"/>
    <property type="match status" value="1"/>
</dbReference>
<dbReference type="Pfam" id="PF16420">
    <property type="entry name" value="ATG7_N"/>
    <property type="match status" value="1"/>
</dbReference>
<comment type="subcellular location">
    <subcellularLocation>
        <location evidence="7">Cytoplasm</location>
    </subcellularLocation>
    <subcellularLocation>
        <location evidence="7">Preautophagosomal structure</location>
    </subcellularLocation>
</comment>
<dbReference type="GO" id="GO:0015031">
    <property type="term" value="P:protein transport"/>
    <property type="evidence" value="ECO:0007669"/>
    <property type="project" value="UniProtKB-UniRule"/>
</dbReference>
<dbReference type="NCBIfam" id="TIGR01381">
    <property type="entry name" value="E1_like_apg7"/>
    <property type="match status" value="1"/>
</dbReference>
<dbReference type="GO" id="GO:0032446">
    <property type="term" value="P:protein modification by small protein conjugation"/>
    <property type="evidence" value="ECO:0007669"/>
    <property type="project" value="TreeGrafter"/>
</dbReference>
<feature type="domain" description="Ubiquitin-like modifier-activating enzyme Atg7 N-terminal" evidence="9">
    <location>
        <begin position="8"/>
        <end position="307"/>
    </location>
</feature>
<dbReference type="GO" id="GO:0000045">
    <property type="term" value="P:autophagosome assembly"/>
    <property type="evidence" value="ECO:0007669"/>
    <property type="project" value="TreeGrafter"/>
</dbReference>
<dbReference type="InterPro" id="IPR045886">
    <property type="entry name" value="ThiF/MoeB/HesA"/>
</dbReference>
<dbReference type="Proteomes" id="UP000440578">
    <property type="component" value="Unassembled WGS sequence"/>
</dbReference>
<name>A0A6A4X5X0_AMPAM</name>
<dbReference type="AlphaFoldDB" id="A0A6A4X5X0"/>
<dbReference type="GO" id="GO:0019779">
    <property type="term" value="F:Atg8 activating enzyme activity"/>
    <property type="evidence" value="ECO:0007669"/>
    <property type="project" value="TreeGrafter"/>
</dbReference>
<reference evidence="10 11" key="1">
    <citation type="submission" date="2019-07" db="EMBL/GenBank/DDBJ databases">
        <title>Draft genome assembly of a fouling barnacle, Amphibalanus amphitrite (Darwin, 1854): The first reference genome for Thecostraca.</title>
        <authorList>
            <person name="Kim W."/>
        </authorList>
    </citation>
    <scope>NUCLEOTIDE SEQUENCE [LARGE SCALE GENOMIC DNA]</scope>
    <source>
        <strain evidence="10">SNU_AA5</strain>
        <tissue evidence="10">Soma without cirri and trophi</tissue>
    </source>
</reference>
<comment type="function">
    <text evidence="7">E1-like activating enzyme involved in the 2 ubiquitin-like systems required for autophagy.</text>
</comment>
<evidence type="ECO:0000313" key="11">
    <source>
        <dbReference type="Proteomes" id="UP000440578"/>
    </source>
</evidence>
<accession>A0A6A4X5X0</accession>
<dbReference type="InterPro" id="IPR042522">
    <property type="entry name" value="Atg7_N_1"/>
</dbReference>
<evidence type="ECO:0000256" key="1">
    <source>
        <dbReference type="ARBA" id="ARBA00010931"/>
    </source>
</evidence>
<organism evidence="10 11">
    <name type="scientific">Amphibalanus amphitrite</name>
    <name type="common">Striped barnacle</name>
    <name type="synonym">Balanus amphitrite</name>
    <dbReference type="NCBI Taxonomy" id="1232801"/>
    <lineage>
        <taxon>Eukaryota</taxon>
        <taxon>Metazoa</taxon>
        <taxon>Ecdysozoa</taxon>
        <taxon>Arthropoda</taxon>
        <taxon>Crustacea</taxon>
        <taxon>Multicrustacea</taxon>
        <taxon>Cirripedia</taxon>
        <taxon>Thoracica</taxon>
        <taxon>Thoracicalcarea</taxon>
        <taxon>Balanomorpha</taxon>
        <taxon>Balanoidea</taxon>
        <taxon>Balanidae</taxon>
        <taxon>Amphibalaninae</taxon>
        <taxon>Amphibalanus</taxon>
    </lineage>
</organism>
<dbReference type="GO" id="GO:0006995">
    <property type="term" value="P:cellular response to nitrogen starvation"/>
    <property type="evidence" value="ECO:0007669"/>
    <property type="project" value="TreeGrafter"/>
</dbReference>
<dbReference type="FunFam" id="3.40.140.70:FF:000001">
    <property type="entry name" value="Ubiquitin-like modifier-activating enzyme atg7"/>
    <property type="match status" value="1"/>
</dbReference>
<protein>
    <recommendedName>
        <fullName evidence="2 7">Ubiquitin-like modifier-activating enzyme ATG7</fullName>
    </recommendedName>
    <alternativeName>
        <fullName evidence="7">Autophagy-related protein 7</fullName>
    </alternativeName>
</protein>
<dbReference type="GO" id="GO:0000407">
    <property type="term" value="C:phagophore assembly site"/>
    <property type="evidence" value="ECO:0007669"/>
    <property type="project" value="UniProtKB-SubCell"/>
</dbReference>
<evidence type="ECO:0000256" key="3">
    <source>
        <dbReference type="ARBA" id="ARBA00022448"/>
    </source>
</evidence>
<proteinExistence type="inferred from homology"/>
<dbReference type="PANTHER" id="PTHR10953">
    <property type="entry name" value="UBIQUITIN-ACTIVATING ENZYME E1"/>
    <property type="match status" value="1"/>
</dbReference>
<evidence type="ECO:0000256" key="5">
    <source>
        <dbReference type="ARBA" id="ARBA00023006"/>
    </source>
</evidence>
<evidence type="ECO:0000256" key="4">
    <source>
        <dbReference type="ARBA" id="ARBA00022927"/>
    </source>
</evidence>
<sequence>MSKMEEPLQFLPFSSAVETGFWHKLSQLKLDVLHLNEEPININGNYYNNAVQGLPALFNVDFTSFDSPPPEALSCPGVLINRNTRETFKECDKAELLRQRGEEVWSSITDGSALSRPGLLNRWLLITFADLKRYDFLYWFGFPALKCPSSVMTVEPPQPLSEAFAADQTERLLSLLPPGSPPAAAFLVQLEPALAVLPLARLTSAPAGRWLLAFCDPSADRRHPGWPLRNLLALYWHHCGRERPTVEVLCWRDMTRGGVRSVGHSLILKLRLPAEDGAADAAPAVTGWERNERGKMGPRMVNLSSTMDPKALAASSVDLNLKLMRWRLVPDLQLDKMTNARCLLLGAGTLGCNVARTLLGWGVRHITLVDNGTVSYSNPVRQSLFTFQDSVQRRPKAVAAAERLKDIFPGVISEGAQLSVPMPGHPVSAALLDQVTTTVSRLRQLVTDHDLVFLLMDSRESRWLPTVMGAAHQKVVITAALGYDSYLVMRHGSRPPGLPSPDSAVSCDPRQMIDGSELGCYFCNDVVAPGNSVQDRTLDQQCTVTRPGVSMIAAGLAVELAAALLQHPQRERAPVCPVSAEVAEAPAGPLGAVPHSVRGFLGQHQQLTPATRAFNRCTACSSKVLEQYREHGTEFLLKAFNQSSYLEDLTGLTELHRLTEAAELWELDDGDADDF</sequence>
<dbReference type="GO" id="GO:0019778">
    <property type="term" value="F:Atg12 activating enzyme activity"/>
    <property type="evidence" value="ECO:0007669"/>
    <property type="project" value="TreeGrafter"/>
</dbReference>
<keyword evidence="3 7" id="KW-0813">Transport</keyword>
<comment type="caution">
    <text evidence="10">The sequence shown here is derived from an EMBL/GenBank/DDBJ whole genome shotgun (WGS) entry which is preliminary data.</text>
</comment>
<dbReference type="SUPFAM" id="SSF69572">
    <property type="entry name" value="Activating enzymes of the ubiquitin-like proteins"/>
    <property type="match status" value="1"/>
</dbReference>
<keyword evidence="11" id="KW-1185">Reference proteome</keyword>
<dbReference type="OrthoDB" id="338614at2759"/>
<dbReference type="InterPro" id="IPR032197">
    <property type="entry name" value="Atg7_N"/>
</dbReference>
<dbReference type="Gene3D" id="3.40.50.720">
    <property type="entry name" value="NAD(P)-binding Rossmann-like Domain"/>
    <property type="match status" value="1"/>
</dbReference>
<evidence type="ECO:0000313" key="10">
    <source>
        <dbReference type="EMBL" id="KAF0311424.1"/>
    </source>
</evidence>
<evidence type="ECO:0000256" key="6">
    <source>
        <dbReference type="PIRSR" id="PIRSR606285-1"/>
    </source>
</evidence>
<dbReference type="FunFam" id="3.40.50.720:FF:000243">
    <property type="entry name" value="Ubiquitin-like modifier-activating enzyme ATG7"/>
    <property type="match status" value="1"/>
</dbReference>
<evidence type="ECO:0000259" key="8">
    <source>
        <dbReference type="Pfam" id="PF00899"/>
    </source>
</evidence>
<dbReference type="InterPro" id="IPR006285">
    <property type="entry name" value="Atg7"/>
</dbReference>
<feature type="active site" description="Glycyl thioester intermediate" evidence="6">
    <location>
        <position position="542"/>
    </location>
</feature>
<dbReference type="CDD" id="cd01486">
    <property type="entry name" value="Apg7"/>
    <property type="match status" value="1"/>
</dbReference>
<comment type="similarity">
    <text evidence="1 7">Belongs to the ATG7 family.</text>
</comment>
<keyword evidence="7" id="KW-0963">Cytoplasm</keyword>
<comment type="subunit">
    <text evidence="7">Homodimer.</text>
</comment>
<dbReference type="GO" id="GO:0000422">
    <property type="term" value="P:autophagy of mitochondrion"/>
    <property type="evidence" value="ECO:0007669"/>
    <property type="project" value="TreeGrafter"/>
</dbReference>
<dbReference type="GO" id="GO:0034727">
    <property type="term" value="P:piecemeal microautophagy of the nucleus"/>
    <property type="evidence" value="ECO:0007669"/>
    <property type="project" value="TreeGrafter"/>
</dbReference>
<evidence type="ECO:0000256" key="7">
    <source>
        <dbReference type="RuleBase" id="RU366022"/>
    </source>
</evidence>
<dbReference type="InterPro" id="IPR000594">
    <property type="entry name" value="ThiF_NAD_FAD-bd"/>
</dbReference>